<reference evidence="3 4" key="1">
    <citation type="journal article" name="Sci. Rep.">
        <title>Telomere-to-telomere assembled and centromere annotated genomes of the two main subspecies of the button mushroom Agaricus bisporus reveal especially polymorphic chromosome ends.</title>
        <authorList>
            <person name="Sonnenberg A.S.M."/>
            <person name="Sedaghat-Telgerd N."/>
            <person name="Lavrijssen B."/>
            <person name="Ohm R.A."/>
            <person name="Hendrickx P.M."/>
            <person name="Scholtmeijer K."/>
            <person name="Baars J.J.P."/>
            <person name="van Peer A."/>
        </authorList>
    </citation>
    <scope>NUCLEOTIDE SEQUENCE [LARGE SCALE GENOMIC DNA]</scope>
    <source>
        <strain evidence="3 4">H119_p4</strain>
    </source>
</reference>
<accession>A0A8H7KH70</accession>
<comment type="caution">
    <text evidence="3">The sequence shown here is derived from an EMBL/GenBank/DDBJ whole genome shotgun (WGS) entry which is preliminary data.</text>
</comment>
<sequence>MLLFLIMLAFIRQLEGAPITSHSTDTLSTMPFLLFTRADTEMCAQSDHRTIGDIVWGCLITIFACTWIAVHPNIPARTDSRWCVFKRGLSTMIYALIAPELMVAWALHQYLGARQIMHKYNKDVLHYKPTRITFYRRALKYIKKWFQEECDKPGDVRWTKTHGFFIQMGGFMLYRNGLPVGVLTYERFKELIDRQKIDVPRITERTINDKSKSDYLSKGFVVVQTTWFVVQCIARWARSLPLVELEVVTLAFAVLNAITYTLWLNKPQNVQEAIRIDLKPNSDIDYEKPEPSIASSQSSSPLEPILPNSQLPYRSGGTQSWLRHHLLKDYDRLQGSRCGLLWFVIYRIPYRLITSALRPMKKLIVCNPQDGPSPRVPMFGYEIPELPHPALEPYLPCLIGASFGLLHVMAWKSGPTELEQQLWRCSTLVITIEPLLFAVAKRLTSRKKAAFSLWAGIGYVLIMLIWFPFIIGLPAYVVARVALFTQALASLRQLPPAAYCDVDWGSFIPHI</sequence>
<protein>
    <submittedName>
        <fullName evidence="3">Uncharacterized protein</fullName>
    </submittedName>
</protein>
<dbReference type="EMBL" id="JABXXO010000006">
    <property type="protein sequence ID" value="KAF7775862.1"/>
    <property type="molecule type" value="Genomic_DNA"/>
</dbReference>
<dbReference type="PANTHER" id="PTHR35043:SF7">
    <property type="entry name" value="TRANSCRIPTION FACTOR DOMAIN-CONTAINING PROTEIN"/>
    <property type="match status" value="1"/>
</dbReference>
<dbReference type="PANTHER" id="PTHR35043">
    <property type="entry name" value="TRANSCRIPTION FACTOR DOMAIN-CONTAINING PROTEIN"/>
    <property type="match status" value="1"/>
</dbReference>
<keyword evidence="2" id="KW-0732">Signal</keyword>
<evidence type="ECO:0000313" key="3">
    <source>
        <dbReference type="EMBL" id="KAF7775862.1"/>
    </source>
</evidence>
<proteinExistence type="predicted"/>
<keyword evidence="1" id="KW-1133">Transmembrane helix</keyword>
<organism evidence="3 4">
    <name type="scientific">Agaricus bisporus var. burnettii</name>
    <dbReference type="NCBI Taxonomy" id="192524"/>
    <lineage>
        <taxon>Eukaryota</taxon>
        <taxon>Fungi</taxon>
        <taxon>Dikarya</taxon>
        <taxon>Basidiomycota</taxon>
        <taxon>Agaricomycotina</taxon>
        <taxon>Agaricomycetes</taxon>
        <taxon>Agaricomycetidae</taxon>
        <taxon>Agaricales</taxon>
        <taxon>Agaricineae</taxon>
        <taxon>Agaricaceae</taxon>
        <taxon>Agaricus</taxon>
    </lineage>
</organism>
<dbReference type="Proteomes" id="UP000629468">
    <property type="component" value="Unassembled WGS sequence"/>
</dbReference>
<feature type="transmembrane region" description="Helical" evidence="1">
    <location>
        <begin position="452"/>
        <end position="478"/>
    </location>
</feature>
<feature type="transmembrane region" description="Helical" evidence="1">
    <location>
        <begin position="91"/>
        <end position="111"/>
    </location>
</feature>
<name>A0A8H7KH70_AGABI</name>
<gene>
    <name evidence="3" type="ORF">Agabi119p4_4255</name>
</gene>
<dbReference type="AlphaFoldDB" id="A0A8H7KH70"/>
<keyword evidence="1" id="KW-0812">Transmembrane</keyword>
<evidence type="ECO:0000313" key="4">
    <source>
        <dbReference type="Proteomes" id="UP000629468"/>
    </source>
</evidence>
<feature type="transmembrane region" description="Helical" evidence="1">
    <location>
        <begin position="54"/>
        <end position="70"/>
    </location>
</feature>
<keyword evidence="1" id="KW-0472">Membrane</keyword>
<evidence type="ECO:0000256" key="2">
    <source>
        <dbReference type="SAM" id="SignalP"/>
    </source>
</evidence>
<feature type="chain" id="PRO_5034865293" evidence="2">
    <location>
        <begin position="17"/>
        <end position="511"/>
    </location>
</feature>
<evidence type="ECO:0000256" key="1">
    <source>
        <dbReference type="SAM" id="Phobius"/>
    </source>
</evidence>
<feature type="signal peptide" evidence="2">
    <location>
        <begin position="1"/>
        <end position="16"/>
    </location>
</feature>